<accession>A0A067JSH7</accession>
<dbReference type="OrthoDB" id="1080584at2759"/>
<reference evidence="8 9" key="1">
    <citation type="journal article" date="2014" name="PLoS ONE">
        <title>Global Analysis of Gene Expression Profiles in Physic Nut (Jatropha curcas L.) Seedlings Exposed to Salt Stress.</title>
        <authorList>
            <person name="Zhang L."/>
            <person name="Zhang C."/>
            <person name="Wu P."/>
            <person name="Chen Y."/>
            <person name="Li M."/>
            <person name="Jiang H."/>
            <person name="Wu G."/>
        </authorList>
    </citation>
    <scope>NUCLEOTIDE SEQUENCE [LARGE SCALE GENOMIC DNA]</scope>
    <source>
        <strain evidence="9">cv. GZQX0401</strain>
        <tissue evidence="8">Young leaves</tissue>
    </source>
</reference>
<dbReference type="InterPro" id="IPR000210">
    <property type="entry name" value="BTB/POZ_dom"/>
</dbReference>
<evidence type="ECO:0000313" key="9">
    <source>
        <dbReference type="Proteomes" id="UP000027138"/>
    </source>
</evidence>
<dbReference type="InterPro" id="IPR011333">
    <property type="entry name" value="SKP1/BTB/POZ_sf"/>
</dbReference>
<dbReference type="InterPro" id="IPR027356">
    <property type="entry name" value="NPH3_dom"/>
</dbReference>
<dbReference type="STRING" id="180498.A0A067JSH7"/>
<evidence type="ECO:0000256" key="2">
    <source>
        <dbReference type="ARBA" id="ARBA00022786"/>
    </source>
</evidence>
<dbReference type="SUPFAM" id="SSF54695">
    <property type="entry name" value="POZ domain"/>
    <property type="match status" value="1"/>
</dbReference>
<keyword evidence="4" id="KW-0175">Coiled coil</keyword>
<dbReference type="InterPro" id="IPR043454">
    <property type="entry name" value="NPH3/RPT2-like"/>
</dbReference>
<dbReference type="GO" id="GO:0016567">
    <property type="term" value="P:protein ubiquitination"/>
    <property type="evidence" value="ECO:0007669"/>
    <property type="project" value="UniProtKB-UniPathway"/>
</dbReference>
<dbReference type="AlphaFoldDB" id="A0A067JSH7"/>
<feature type="domain" description="NPH3" evidence="7">
    <location>
        <begin position="206"/>
        <end position="457"/>
    </location>
</feature>
<dbReference type="Proteomes" id="UP000027138">
    <property type="component" value="Unassembled WGS sequence"/>
</dbReference>
<evidence type="ECO:0000256" key="4">
    <source>
        <dbReference type="SAM" id="Coils"/>
    </source>
</evidence>
<dbReference type="KEGG" id="jcu:105648007"/>
<dbReference type="PANTHER" id="PTHR32370">
    <property type="entry name" value="OS12G0117600 PROTEIN"/>
    <property type="match status" value="1"/>
</dbReference>
<evidence type="ECO:0000259" key="7">
    <source>
        <dbReference type="PROSITE" id="PS51649"/>
    </source>
</evidence>
<comment type="pathway">
    <text evidence="1">Protein modification; protein ubiquitination.</text>
</comment>
<feature type="region of interest" description="Disordered" evidence="5">
    <location>
        <begin position="171"/>
        <end position="203"/>
    </location>
</feature>
<dbReference type="UniPathway" id="UPA00143"/>
<proteinExistence type="inferred from homology"/>
<evidence type="ECO:0000256" key="3">
    <source>
        <dbReference type="PROSITE-ProRule" id="PRU00982"/>
    </source>
</evidence>
<dbReference type="EMBL" id="KK915321">
    <property type="protein sequence ID" value="KDP22965.1"/>
    <property type="molecule type" value="Genomic_DNA"/>
</dbReference>
<feature type="domain" description="BTB" evidence="6">
    <location>
        <begin position="5"/>
        <end position="68"/>
    </location>
</feature>
<dbReference type="SMART" id="SM00225">
    <property type="entry name" value="BTB"/>
    <property type="match status" value="1"/>
</dbReference>
<organism evidence="8 9">
    <name type="scientific">Jatropha curcas</name>
    <name type="common">Barbados nut</name>
    <dbReference type="NCBI Taxonomy" id="180498"/>
    <lineage>
        <taxon>Eukaryota</taxon>
        <taxon>Viridiplantae</taxon>
        <taxon>Streptophyta</taxon>
        <taxon>Embryophyta</taxon>
        <taxon>Tracheophyta</taxon>
        <taxon>Spermatophyta</taxon>
        <taxon>Magnoliopsida</taxon>
        <taxon>eudicotyledons</taxon>
        <taxon>Gunneridae</taxon>
        <taxon>Pentapetalae</taxon>
        <taxon>rosids</taxon>
        <taxon>fabids</taxon>
        <taxon>Malpighiales</taxon>
        <taxon>Euphorbiaceae</taxon>
        <taxon>Crotonoideae</taxon>
        <taxon>Jatropheae</taxon>
        <taxon>Jatropha</taxon>
    </lineage>
</organism>
<dbReference type="Pfam" id="PF00651">
    <property type="entry name" value="BTB"/>
    <property type="match status" value="1"/>
</dbReference>
<dbReference type="PROSITE" id="PS50097">
    <property type="entry name" value="BTB"/>
    <property type="match status" value="1"/>
</dbReference>
<gene>
    <name evidence="8" type="ORF">JCGZ_01662</name>
</gene>
<dbReference type="Pfam" id="PF03000">
    <property type="entry name" value="NPH3"/>
    <property type="match status" value="1"/>
</dbReference>
<dbReference type="Gene3D" id="3.30.710.10">
    <property type="entry name" value="Potassium Channel Kv1.1, Chain A"/>
    <property type="match status" value="1"/>
</dbReference>
<evidence type="ECO:0000313" key="8">
    <source>
        <dbReference type="EMBL" id="KDP22965.1"/>
    </source>
</evidence>
<feature type="coiled-coil region" evidence="4">
    <location>
        <begin position="469"/>
        <end position="496"/>
    </location>
</feature>
<name>A0A067JSH7_JATCU</name>
<keyword evidence="2" id="KW-0833">Ubl conjugation pathway</keyword>
<keyword evidence="9" id="KW-1185">Reference proteome</keyword>
<comment type="similarity">
    <text evidence="3">Belongs to the NPH3 family.</text>
</comment>
<dbReference type="PROSITE" id="PS51649">
    <property type="entry name" value="NPH3"/>
    <property type="match status" value="1"/>
</dbReference>
<evidence type="ECO:0000256" key="5">
    <source>
        <dbReference type="SAM" id="MobiDB-lite"/>
    </source>
</evidence>
<protein>
    <recommendedName>
        <fullName evidence="10">NPH3 domain-containing protein</fullName>
    </recommendedName>
</protein>
<sequence length="519" mass="58432">MSKLCNLSILVNGEETFFLHEKIVSVYSGKLKKMIKKEKRKNSSVIEIEDFPGGSDGFELVSRFCYNNGRIEITVSNVCLLHCCAIFLEMTDEKLVSNCNNNNNNKKKNLLKQTEIFLEGIFYWSWKDTIASLKTCESFFSSADSYGLIQELICGLSAKIAQNSDINLLASSSSSSSSPETAFRLSSSAKTTPESKHKPSFSSGKKWWFDDLSSLSPSIVEKLIKNLGAYGSDNNSLTLTKFILHYLKNRGGMRSGGHEYGGLAETAVYGVSLVGRSAFSCRGLFLILRNLSGFGMSKDCRGKLERLIGNFLDEATLDDLLISGHHERGVYDVNLVLRLIRIFVNGEMVSFERMKKVGRLIDQYLGEISPDHNLKMSKFLGVMESLPDSARDCFDGVYKAIDMYLQSHPTLPFEERSRICGCLNYEKLSLEACKDLAKNPRIPPNIAVEALKSQKCQLEEDDYNMNKDNEDMKINIQKMQRRVGELEKACREMKGQMSWLVKRNVIIAPSHSRTLPRLC</sequence>
<evidence type="ECO:0008006" key="10">
    <source>
        <dbReference type="Google" id="ProtNLM"/>
    </source>
</evidence>
<evidence type="ECO:0000256" key="1">
    <source>
        <dbReference type="ARBA" id="ARBA00004906"/>
    </source>
</evidence>
<evidence type="ECO:0000259" key="6">
    <source>
        <dbReference type="PROSITE" id="PS50097"/>
    </source>
</evidence>